<proteinExistence type="predicted"/>
<gene>
    <name evidence="1" type="ORF">PXEA_LOCUS15715</name>
</gene>
<sequence length="153" mass="16647">MPHPTQDDSRILRTWSGESALSLRQSTLCRGRLGPGHTDDFLGQIIPSQGCEEDESGQGLHSVSKTSSALVHLTLRDCRKQVMCRFGDCFVFGISSLILPPETSVDFGQQDTKTGYFVAFVGSRKWASKAAEGGLNARQTKQNAIRCNASKGI</sequence>
<name>A0A3S5CHP6_9PLAT</name>
<keyword evidence="2" id="KW-1185">Reference proteome</keyword>
<accession>A0A3S5CHP6</accession>
<comment type="caution">
    <text evidence="1">The sequence shown here is derived from an EMBL/GenBank/DDBJ whole genome shotgun (WGS) entry which is preliminary data.</text>
</comment>
<dbReference type="AlphaFoldDB" id="A0A3S5CHP6"/>
<reference evidence="1" key="1">
    <citation type="submission" date="2018-11" db="EMBL/GenBank/DDBJ databases">
        <authorList>
            <consortium name="Pathogen Informatics"/>
        </authorList>
    </citation>
    <scope>NUCLEOTIDE SEQUENCE</scope>
</reference>
<dbReference type="EMBL" id="CAAALY010055581">
    <property type="protein sequence ID" value="VEL22275.1"/>
    <property type="molecule type" value="Genomic_DNA"/>
</dbReference>
<organism evidence="1 2">
    <name type="scientific">Protopolystoma xenopodis</name>
    <dbReference type="NCBI Taxonomy" id="117903"/>
    <lineage>
        <taxon>Eukaryota</taxon>
        <taxon>Metazoa</taxon>
        <taxon>Spiralia</taxon>
        <taxon>Lophotrochozoa</taxon>
        <taxon>Platyhelminthes</taxon>
        <taxon>Monogenea</taxon>
        <taxon>Polyopisthocotylea</taxon>
        <taxon>Polystomatidea</taxon>
        <taxon>Polystomatidae</taxon>
        <taxon>Protopolystoma</taxon>
    </lineage>
</organism>
<protein>
    <submittedName>
        <fullName evidence="1">Uncharacterized protein</fullName>
    </submittedName>
</protein>
<evidence type="ECO:0000313" key="2">
    <source>
        <dbReference type="Proteomes" id="UP000784294"/>
    </source>
</evidence>
<evidence type="ECO:0000313" key="1">
    <source>
        <dbReference type="EMBL" id="VEL22275.1"/>
    </source>
</evidence>
<dbReference type="Proteomes" id="UP000784294">
    <property type="component" value="Unassembled WGS sequence"/>
</dbReference>